<evidence type="ECO:0000256" key="2">
    <source>
        <dbReference type="ARBA" id="ARBA00022692"/>
    </source>
</evidence>
<name>A0A1I8FQ02_9PLAT</name>
<dbReference type="InterPro" id="IPR015919">
    <property type="entry name" value="Cadherin-like_sf"/>
</dbReference>
<dbReference type="GO" id="GO:0005509">
    <property type="term" value="F:calcium ion binding"/>
    <property type="evidence" value="ECO:0007669"/>
    <property type="project" value="UniProtKB-UniRule"/>
</dbReference>
<evidence type="ECO:0000256" key="9">
    <source>
        <dbReference type="SAM" id="MobiDB-lite"/>
    </source>
</evidence>
<evidence type="ECO:0000256" key="8">
    <source>
        <dbReference type="PROSITE-ProRule" id="PRU00043"/>
    </source>
</evidence>
<comment type="subcellular location">
    <subcellularLocation>
        <location evidence="1">Membrane</location>
        <topology evidence="1">Single-pass membrane protein</topology>
    </subcellularLocation>
</comment>
<reference evidence="12" key="1">
    <citation type="submission" date="2016-11" db="UniProtKB">
        <authorList>
            <consortium name="WormBaseParasite"/>
        </authorList>
    </citation>
    <scope>IDENTIFICATION</scope>
</reference>
<evidence type="ECO:0000313" key="11">
    <source>
        <dbReference type="Proteomes" id="UP000095280"/>
    </source>
</evidence>
<feature type="domain" description="Cadherin" evidence="10">
    <location>
        <begin position="1"/>
        <end position="49"/>
    </location>
</feature>
<dbReference type="WBParaSite" id="maker-unitig_42014-snap-gene-0.1-mRNA-1">
    <property type="protein sequence ID" value="maker-unitig_42014-snap-gene-0.1-mRNA-1"/>
    <property type="gene ID" value="maker-unitig_42014-snap-gene-0.1"/>
</dbReference>
<evidence type="ECO:0000313" key="12">
    <source>
        <dbReference type="WBParaSite" id="maker-unitig_42014-snap-gene-0.1-mRNA-1"/>
    </source>
</evidence>
<keyword evidence="4 8" id="KW-0106">Calcium</keyword>
<keyword evidence="2" id="KW-0812">Transmembrane</keyword>
<dbReference type="GO" id="GO:0007156">
    <property type="term" value="P:homophilic cell adhesion via plasma membrane adhesion molecules"/>
    <property type="evidence" value="ECO:0007669"/>
    <property type="project" value="InterPro"/>
</dbReference>
<accession>A0A1I8FQ02</accession>
<feature type="region of interest" description="Disordered" evidence="9">
    <location>
        <begin position="365"/>
        <end position="386"/>
    </location>
</feature>
<dbReference type="PROSITE" id="PS00232">
    <property type="entry name" value="CADHERIN_1"/>
    <property type="match status" value="2"/>
</dbReference>
<keyword evidence="11" id="KW-1185">Reference proteome</keyword>
<evidence type="ECO:0000256" key="4">
    <source>
        <dbReference type="ARBA" id="ARBA00022837"/>
    </source>
</evidence>
<dbReference type="InterPro" id="IPR050174">
    <property type="entry name" value="Protocadherin/Cadherin-CA"/>
</dbReference>
<dbReference type="GO" id="GO:0005886">
    <property type="term" value="C:plasma membrane"/>
    <property type="evidence" value="ECO:0007669"/>
    <property type="project" value="InterPro"/>
</dbReference>
<dbReference type="InterPro" id="IPR002126">
    <property type="entry name" value="Cadherin-like_dom"/>
</dbReference>
<proteinExistence type="predicted"/>
<sequence>LSLAAGLNASLKSVYRLQATARDQGSPSLSARRNVTVYVNATNVYTPVFSPAVYTVVVNETASTGVVIATVSATDADYPVFGAPADAHFDIDATSGAIRLKLALDFETSQSHELVAVATTAARDGPPQPPPEVFLAPSNASASWQFGFVSLSIPTIDGGAAAAGHLLGDCWSSLVRIDSIQRLAELAQRLSSDCWKPLSNVAAVDAARLFSDCSTGSPAGRGVLRQGAFFAGVSALSVPSAGEPNDWLTVANVDAKINGGAADAGSPIGCRPVATSLTSRRIRRQRSEPKYSASVLISLPLTDINDNPPRFQFPARLLVPGECHHWLRSSSRRGCGSRRFGRRDPAAKRWPVYASNYSLPLRIGDVNDNPPKFAPRRSISRSTEQVHRCARCRPALSGHDPDTAARRSEARRWPSSCLPCGPAACVPPPTLRCRLQQRRRVDTRTFCTAGVSRRPSMFTGEAHAVAQVTAVEHPGREQSRPRISQTCPALGASPENSSIGSGQDLDAGQNANVSLTLVSGNEPRLRFSIVGRFQADGLPSQHRSRGTRSRLRLCGNGRVLLVAHATDAVADAAQLTGILTV</sequence>
<dbReference type="AlphaFoldDB" id="A0A1I8FQ02"/>
<evidence type="ECO:0000256" key="6">
    <source>
        <dbReference type="ARBA" id="ARBA00023136"/>
    </source>
</evidence>
<dbReference type="SUPFAM" id="SSF49313">
    <property type="entry name" value="Cadherin-like"/>
    <property type="match status" value="1"/>
</dbReference>
<evidence type="ECO:0000259" key="10">
    <source>
        <dbReference type="PROSITE" id="PS50268"/>
    </source>
</evidence>
<keyword evidence="6" id="KW-0472">Membrane</keyword>
<evidence type="ECO:0000256" key="3">
    <source>
        <dbReference type="ARBA" id="ARBA00022737"/>
    </source>
</evidence>
<dbReference type="Pfam" id="PF00028">
    <property type="entry name" value="Cadherin"/>
    <property type="match status" value="1"/>
</dbReference>
<evidence type="ECO:0000256" key="7">
    <source>
        <dbReference type="ARBA" id="ARBA00023180"/>
    </source>
</evidence>
<dbReference type="PANTHER" id="PTHR24028:SF325">
    <property type="entry name" value="FAT ATYPICAL CADHERIN 2"/>
    <property type="match status" value="1"/>
</dbReference>
<organism evidence="11 12">
    <name type="scientific">Macrostomum lignano</name>
    <dbReference type="NCBI Taxonomy" id="282301"/>
    <lineage>
        <taxon>Eukaryota</taxon>
        <taxon>Metazoa</taxon>
        <taxon>Spiralia</taxon>
        <taxon>Lophotrochozoa</taxon>
        <taxon>Platyhelminthes</taxon>
        <taxon>Rhabditophora</taxon>
        <taxon>Macrostomorpha</taxon>
        <taxon>Macrostomida</taxon>
        <taxon>Macrostomidae</taxon>
        <taxon>Macrostomum</taxon>
    </lineage>
</organism>
<keyword evidence="5" id="KW-1133">Transmembrane helix</keyword>
<protein>
    <submittedName>
        <fullName evidence="12">CA domain-containing protein</fullName>
    </submittedName>
</protein>
<dbReference type="Gene3D" id="2.60.40.60">
    <property type="entry name" value="Cadherins"/>
    <property type="match status" value="1"/>
</dbReference>
<dbReference type="PRINTS" id="PR00205">
    <property type="entry name" value="CADHERIN"/>
</dbReference>
<dbReference type="PROSITE" id="PS50268">
    <property type="entry name" value="CADHERIN_2"/>
    <property type="match status" value="2"/>
</dbReference>
<dbReference type="Proteomes" id="UP000095280">
    <property type="component" value="Unplaced"/>
</dbReference>
<evidence type="ECO:0000256" key="5">
    <source>
        <dbReference type="ARBA" id="ARBA00022989"/>
    </source>
</evidence>
<keyword evidence="3" id="KW-0677">Repeat</keyword>
<keyword evidence="7" id="KW-0325">Glycoprotein</keyword>
<feature type="domain" description="Cadherin" evidence="10">
    <location>
        <begin position="50"/>
        <end position="156"/>
    </location>
</feature>
<dbReference type="PANTHER" id="PTHR24028">
    <property type="entry name" value="CADHERIN-87A"/>
    <property type="match status" value="1"/>
</dbReference>
<dbReference type="InterPro" id="IPR020894">
    <property type="entry name" value="Cadherin_CS"/>
</dbReference>
<dbReference type="CDD" id="cd11304">
    <property type="entry name" value="Cadherin_repeat"/>
    <property type="match status" value="2"/>
</dbReference>
<evidence type="ECO:0000256" key="1">
    <source>
        <dbReference type="ARBA" id="ARBA00004167"/>
    </source>
</evidence>